<sequence>MDWAWIKVFEMSQGMNQVIILPTRDETLYLNRRLIARGLASPRWFDRAASVAEKMMDGKTIKLKTLEHAITGVRERTFSRKGASGALIHLQGGQVVGMLFGGSDVSNLTFMTEIGDLFGDMKDTGASDI</sequence>
<proteinExistence type="predicted"/>
<dbReference type="Proteomes" id="UP000247810">
    <property type="component" value="Unassembled WGS sequence"/>
</dbReference>
<dbReference type="VEuPathDB" id="FungiDB:BO71DRAFT_433618"/>
<evidence type="ECO:0000313" key="1">
    <source>
        <dbReference type="EMBL" id="PYH90716.1"/>
    </source>
</evidence>
<reference evidence="1 2" key="1">
    <citation type="submission" date="2018-02" db="EMBL/GenBank/DDBJ databases">
        <title>The genomes of Aspergillus section Nigri reveals drivers in fungal speciation.</title>
        <authorList>
            <consortium name="DOE Joint Genome Institute"/>
            <person name="Vesth T.C."/>
            <person name="Nybo J."/>
            <person name="Theobald S."/>
            <person name="Brandl J."/>
            <person name="Frisvad J.C."/>
            <person name="Nielsen K.F."/>
            <person name="Lyhne E.K."/>
            <person name="Kogle M.E."/>
            <person name="Kuo A."/>
            <person name="Riley R."/>
            <person name="Clum A."/>
            <person name="Nolan M."/>
            <person name="Lipzen A."/>
            <person name="Salamov A."/>
            <person name="Henrissat B."/>
            <person name="Wiebenga A."/>
            <person name="De vries R.P."/>
            <person name="Grigoriev I.V."/>
            <person name="Mortensen U.H."/>
            <person name="Andersen M.R."/>
            <person name="Baker S.E."/>
        </authorList>
    </citation>
    <scope>NUCLEOTIDE SEQUENCE [LARGE SCALE GENOMIC DNA]</scope>
    <source>
        <strain evidence="1 2">CBS 707.79</strain>
    </source>
</reference>
<dbReference type="AlphaFoldDB" id="A0A319CZQ7"/>
<dbReference type="OrthoDB" id="5424209at2759"/>
<keyword evidence="2" id="KW-1185">Reference proteome</keyword>
<gene>
    <name evidence="1" type="ORF">BO71DRAFT_433618</name>
</gene>
<dbReference type="STRING" id="1448320.A0A319CZQ7"/>
<name>A0A319CZQ7_9EURO</name>
<evidence type="ECO:0000313" key="2">
    <source>
        <dbReference type="Proteomes" id="UP000247810"/>
    </source>
</evidence>
<organism evidence="1 2">
    <name type="scientific">Aspergillus ellipticus CBS 707.79</name>
    <dbReference type="NCBI Taxonomy" id="1448320"/>
    <lineage>
        <taxon>Eukaryota</taxon>
        <taxon>Fungi</taxon>
        <taxon>Dikarya</taxon>
        <taxon>Ascomycota</taxon>
        <taxon>Pezizomycotina</taxon>
        <taxon>Eurotiomycetes</taxon>
        <taxon>Eurotiomycetidae</taxon>
        <taxon>Eurotiales</taxon>
        <taxon>Aspergillaceae</taxon>
        <taxon>Aspergillus</taxon>
        <taxon>Aspergillus subgen. Circumdati</taxon>
    </lineage>
</organism>
<protein>
    <submittedName>
        <fullName evidence="1">Uncharacterized protein</fullName>
    </submittedName>
</protein>
<dbReference type="EMBL" id="KZ825972">
    <property type="protein sequence ID" value="PYH90716.1"/>
    <property type="molecule type" value="Genomic_DNA"/>
</dbReference>
<accession>A0A319CZQ7</accession>